<reference evidence="1" key="1">
    <citation type="submission" date="2020-11" db="EMBL/GenBank/DDBJ databases">
        <authorList>
            <person name="Whitehead M."/>
        </authorList>
    </citation>
    <scope>NUCLEOTIDE SEQUENCE</scope>
    <source>
        <strain evidence="1">EGII</strain>
    </source>
</reference>
<protein>
    <submittedName>
        <fullName evidence="1">(Mediterranean fruit fly) hypothetical protein</fullName>
    </submittedName>
</protein>
<accession>A0A811VFA0</accession>
<comment type="caution">
    <text evidence="1">The sequence shown here is derived from an EMBL/GenBank/DDBJ whole genome shotgun (WGS) entry which is preliminary data.</text>
</comment>
<gene>
    <name evidence="1" type="ORF">CCAP1982_LOCUS20998</name>
</gene>
<dbReference type="EMBL" id="CAJHJT010000056">
    <property type="protein sequence ID" value="CAD7012899.1"/>
    <property type="molecule type" value="Genomic_DNA"/>
</dbReference>
<evidence type="ECO:0000313" key="1">
    <source>
        <dbReference type="EMBL" id="CAD7012899.1"/>
    </source>
</evidence>
<keyword evidence="2" id="KW-1185">Reference proteome</keyword>
<organism evidence="1 2">
    <name type="scientific">Ceratitis capitata</name>
    <name type="common">Mediterranean fruit fly</name>
    <name type="synonym">Tephritis capitata</name>
    <dbReference type="NCBI Taxonomy" id="7213"/>
    <lineage>
        <taxon>Eukaryota</taxon>
        <taxon>Metazoa</taxon>
        <taxon>Ecdysozoa</taxon>
        <taxon>Arthropoda</taxon>
        <taxon>Hexapoda</taxon>
        <taxon>Insecta</taxon>
        <taxon>Pterygota</taxon>
        <taxon>Neoptera</taxon>
        <taxon>Endopterygota</taxon>
        <taxon>Diptera</taxon>
        <taxon>Brachycera</taxon>
        <taxon>Muscomorpha</taxon>
        <taxon>Tephritoidea</taxon>
        <taxon>Tephritidae</taxon>
        <taxon>Ceratitis</taxon>
        <taxon>Ceratitis</taxon>
    </lineage>
</organism>
<evidence type="ECO:0000313" key="2">
    <source>
        <dbReference type="Proteomes" id="UP000606786"/>
    </source>
</evidence>
<dbReference type="Proteomes" id="UP000606786">
    <property type="component" value="Unassembled WGS sequence"/>
</dbReference>
<sequence length="165" mass="17847">MDGHVGLVSMCGGILRVASVLPSGGCKTSGTVAEKVLLLNAESRSLHLRSCCYLGLPPAVINEHIVSRCNLPGSAFRKLAAIPSCSHNRLLRHNSQQFIKSQLRVTRMLHSTRSALVAIRQCSSSPQEYTHCQEKRWQLGARSSELGSLLAACESPLACLVLIMP</sequence>
<proteinExistence type="predicted"/>
<dbReference type="AlphaFoldDB" id="A0A811VFA0"/>
<name>A0A811VFA0_CERCA</name>